<reference evidence="6" key="2">
    <citation type="submission" date="2025-09" db="UniProtKB">
        <authorList>
            <consortium name="Ensembl"/>
        </authorList>
    </citation>
    <scope>IDENTIFICATION</scope>
</reference>
<name>A0A3Q3X887_MOLML</name>
<dbReference type="SMART" id="SM00297">
    <property type="entry name" value="BROMO"/>
    <property type="match status" value="1"/>
</dbReference>
<dbReference type="OMA" id="ISRCHAK"/>
<dbReference type="PANTHER" id="PTHR45915:SF1">
    <property type="entry name" value="BROMODOMAIN ADJACENT TO ZINC FINGER DOMAIN PROTEIN 2B"/>
    <property type="match status" value="1"/>
</dbReference>
<dbReference type="Pfam" id="PF00439">
    <property type="entry name" value="Bromodomain"/>
    <property type="match status" value="1"/>
</dbReference>
<dbReference type="GO" id="GO:0000785">
    <property type="term" value="C:chromatin"/>
    <property type="evidence" value="ECO:0007669"/>
    <property type="project" value="TreeGrafter"/>
</dbReference>
<comment type="subcellular location">
    <subcellularLocation>
        <location evidence="1">Nucleus</location>
    </subcellularLocation>
</comment>
<keyword evidence="3" id="KW-0539">Nucleus</keyword>
<evidence type="ECO:0000313" key="7">
    <source>
        <dbReference type="Proteomes" id="UP000261620"/>
    </source>
</evidence>
<organism evidence="6 7">
    <name type="scientific">Mola mola</name>
    <name type="common">Ocean sunfish</name>
    <name type="synonym">Tetraodon mola</name>
    <dbReference type="NCBI Taxonomy" id="94237"/>
    <lineage>
        <taxon>Eukaryota</taxon>
        <taxon>Metazoa</taxon>
        <taxon>Chordata</taxon>
        <taxon>Craniata</taxon>
        <taxon>Vertebrata</taxon>
        <taxon>Euteleostomi</taxon>
        <taxon>Actinopterygii</taxon>
        <taxon>Neopterygii</taxon>
        <taxon>Teleostei</taxon>
        <taxon>Neoteleostei</taxon>
        <taxon>Acanthomorphata</taxon>
        <taxon>Eupercaria</taxon>
        <taxon>Tetraodontiformes</taxon>
        <taxon>Molidae</taxon>
        <taxon>Mola</taxon>
    </lineage>
</organism>
<sequence>LTPVNHKAVPGYRKVIKKPVDFSTIREKLITNQYSNWETFIVDVNLIFENCERFNEDDSEIGRADHSMRIFFDKRWAELLM</sequence>
<dbReference type="PANTHER" id="PTHR45915">
    <property type="entry name" value="TRANSCRIPTION INTERMEDIARY FACTOR"/>
    <property type="match status" value="1"/>
</dbReference>
<evidence type="ECO:0000256" key="1">
    <source>
        <dbReference type="ARBA" id="ARBA00004123"/>
    </source>
</evidence>
<dbReference type="PRINTS" id="PR00503">
    <property type="entry name" value="BROMODOMAIN"/>
</dbReference>
<dbReference type="STRING" id="94237.ENSMMOP00000027258"/>
<dbReference type="InterPro" id="IPR036427">
    <property type="entry name" value="Bromodomain-like_sf"/>
</dbReference>
<dbReference type="PROSITE" id="PS50014">
    <property type="entry name" value="BROMODOMAIN_2"/>
    <property type="match status" value="1"/>
</dbReference>
<keyword evidence="2 4" id="KW-0103">Bromodomain</keyword>
<dbReference type="Ensembl" id="ENSMMOT00000027721.1">
    <property type="protein sequence ID" value="ENSMMOP00000027258.1"/>
    <property type="gene ID" value="ENSMMOG00000020612.1"/>
</dbReference>
<dbReference type="InterPro" id="IPR001487">
    <property type="entry name" value="Bromodomain"/>
</dbReference>
<dbReference type="AlphaFoldDB" id="A0A3Q3X887"/>
<protein>
    <recommendedName>
        <fullName evidence="5">Bromo domain-containing protein</fullName>
    </recommendedName>
</protein>
<keyword evidence="7" id="KW-1185">Reference proteome</keyword>
<reference evidence="6" key="1">
    <citation type="submission" date="2025-08" db="UniProtKB">
        <authorList>
            <consortium name="Ensembl"/>
        </authorList>
    </citation>
    <scope>IDENTIFICATION</scope>
</reference>
<evidence type="ECO:0000259" key="5">
    <source>
        <dbReference type="PROSITE" id="PS50014"/>
    </source>
</evidence>
<proteinExistence type="predicted"/>
<evidence type="ECO:0000256" key="3">
    <source>
        <dbReference type="ARBA" id="ARBA00023242"/>
    </source>
</evidence>
<evidence type="ECO:0000256" key="2">
    <source>
        <dbReference type="ARBA" id="ARBA00023117"/>
    </source>
</evidence>
<evidence type="ECO:0000256" key="4">
    <source>
        <dbReference type="PROSITE-ProRule" id="PRU00035"/>
    </source>
</evidence>
<dbReference type="SUPFAM" id="SSF47370">
    <property type="entry name" value="Bromodomain"/>
    <property type="match status" value="1"/>
</dbReference>
<accession>A0A3Q3X887</accession>
<dbReference type="Proteomes" id="UP000261620">
    <property type="component" value="Unplaced"/>
</dbReference>
<dbReference type="GO" id="GO:0005634">
    <property type="term" value="C:nucleus"/>
    <property type="evidence" value="ECO:0007669"/>
    <property type="project" value="UniProtKB-SubCell"/>
</dbReference>
<feature type="domain" description="Bromo" evidence="5">
    <location>
        <begin position="1"/>
        <end position="62"/>
    </location>
</feature>
<evidence type="ECO:0000313" key="6">
    <source>
        <dbReference type="Ensembl" id="ENSMMOP00000027258.1"/>
    </source>
</evidence>
<dbReference type="Gene3D" id="1.20.920.10">
    <property type="entry name" value="Bromodomain-like"/>
    <property type="match status" value="1"/>
</dbReference>